<reference evidence="5 6" key="1">
    <citation type="submission" date="2015-09" db="EMBL/GenBank/DDBJ databases">
        <title>Genome sequence of Oxobacter pfennigii DSM 3222.</title>
        <authorList>
            <person name="Poehlein A."/>
            <person name="Bengelsdorf F.R."/>
            <person name="Schiel-Bengelsdorf B."/>
            <person name="Duerre P."/>
            <person name="Daniel R."/>
        </authorList>
    </citation>
    <scope>NUCLEOTIDE SEQUENCE [LARGE SCALE GENOMIC DNA]</scope>
    <source>
        <strain evidence="5 6">DSM 3222</strain>
    </source>
</reference>
<evidence type="ECO:0000259" key="2">
    <source>
        <dbReference type="PROSITE" id="PS50112"/>
    </source>
</evidence>
<evidence type="ECO:0000259" key="4">
    <source>
        <dbReference type="PROSITE" id="PS50887"/>
    </source>
</evidence>
<dbReference type="Proteomes" id="UP000050326">
    <property type="component" value="Unassembled WGS sequence"/>
</dbReference>
<proteinExistence type="predicted"/>
<dbReference type="PROSITE" id="PS50887">
    <property type="entry name" value="GGDEF"/>
    <property type="match status" value="1"/>
</dbReference>
<dbReference type="PROSITE" id="PS50113">
    <property type="entry name" value="PAC"/>
    <property type="match status" value="1"/>
</dbReference>
<comment type="caution">
    <text evidence="5">The sequence shown here is derived from an EMBL/GenBank/DDBJ whole genome shotgun (WGS) entry which is preliminary data.</text>
</comment>
<dbReference type="STRING" id="36849.OXPF_30980"/>
<dbReference type="CDD" id="cd00130">
    <property type="entry name" value="PAS"/>
    <property type="match status" value="1"/>
</dbReference>
<evidence type="ECO:0000259" key="3">
    <source>
        <dbReference type="PROSITE" id="PS50113"/>
    </source>
</evidence>
<dbReference type="Pfam" id="PF00990">
    <property type="entry name" value="GGDEF"/>
    <property type="match status" value="1"/>
</dbReference>
<dbReference type="InterPro" id="IPR001610">
    <property type="entry name" value="PAC"/>
</dbReference>
<dbReference type="Pfam" id="PF17159">
    <property type="entry name" value="MASE3"/>
    <property type="match status" value="1"/>
</dbReference>
<feature type="transmembrane region" description="Helical" evidence="1">
    <location>
        <begin position="75"/>
        <end position="99"/>
    </location>
</feature>
<dbReference type="EC" id="2.7.7.65" evidence="5"/>
<feature type="transmembrane region" description="Helical" evidence="1">
    <location>
        <begin position="143"/>
        <end position="162"/>
    </location>
</feature>
<dbReference type="CDD" id="cd01949">
    <property type="entry name" value="GGDEF"/>
    <property type="match status" value="1"/>
</dbReference>
<feature type="transmembrane region" description="Helical" evidence="1">
    <location>
        <begin position="20"/>
        <end position="36"/>
    </location>
</feature>
<dbReference type="Gene3D" id="3.30.70.270">
    <property type="match status" value="1"/>
</dbReference>
<dbReference type="Pfam" id="PF00989">
    <property type="entry name" value="PAS"/>
    <property type="match status" value="1"/>
</dbReference>
<dbReference type="InterPro" id="IPR000160">
    <property type="entry name" value="GGDEF_dom"/>
</dbReference>
<dbReference type="InterPro" id="IPR013767">
    <property type="entry name" value="PAS_fold"/>
</dbReference>
<dbReference type="PANTHER" id="PTHR44757:SF2">
    <property type="entry name" value="BIOFILM ARCHITECTURE MAINTENANCE PROTEIN MBAA"/>
    <property type="match status" value="1"/>
</dbReference>
<gene>
    <name evidence="5" type="primary">ydaM</name>
    <name evidence="5" type="ORF">OXPF_30980</name>
</gene>
<dbReference type="GO" id="GO:0006355">
    <property type="term" value="P:regulation of DNA-templated transcription"/>
    <property type="evidence" value="ECO:0007669"/>
    <property type="project" value="InterPro"/>
</dbReference>
<evidence type="ECO:0000256" key="1">
    <source>
        <dbReference type="SAM" id="Phobius"/>
    </source>
</evidence>
<dbReference type="SMART" id="SM00091">
    <property type="entry name" value="PAS"/>
    <property type="match status" value="1"/>
</dbReference>
<accession>A0A0N8NT26</accession>
<dbReference type="SUPFAM" id="SSF55785">
    <property type="entry name" value="PYP-like sensor domain (PAS domain)"/>
    <property type="match status" value="1"/>
</dbReference>
<keyword evidence="1" id="KW-0812">Transmembrane</keyword>
<dbReference type="SMART" id="SM00086">
    <property type="entry name" value="PAC"/>
    <property type="match status" value="1"/>
</dbReference>
<dbReference type="RefSeq" id="WP_054876087.1">
    <property type="nucleotide sequence ID" value="NZ_LKET01000039.1"/>
</dbReference>
<feature type="transmembrane region" description="Helical" evidence="1">
    <location>
        <begin position="206"/>
        <end position="227"/>
    </location>
</feature>
<feature type="transmembrane region" description="Helical" evidence="1">
    <location>
        <begin position="111"/>
        <end position="131"/>
    </location>
</feature>
<keyword evidence="6" id="KW-1185">Reference proteome</keyword>
<sequence>MEKNKLFYSSGQVKRHMIFAGRLLLLLTVIAALIVSSVQNYLFFHTVVEFFCIVMGSSLFFISMNAHRISENRSFDFLGMAYGFIIIFNVLHTLAYVGIGTFSDDTYNMSVQFRIVSAYFESISFLVFSTLPHKKDNIQKISYGFSVLSVLFIFIIRILRVFPDCYISGVGQTPFKITSEIIVLFMFCLSLYRIIKNKNKFQYKVFTLLTRSVALMIITEILFTSYATPQSPVNAAGHIFKLFAYIFIYRVMVETSLKSPYVLLKRMNSELKSAIAQQKTAENELGIQRAYFQQLFESSPEGIVILDSKDKIMKINKGFEGIFQFSSEEIVGKYLNDVIVPSYLHSEATNYSSEVLDGNVVQHEAVRIRKDGSFVNVHILGYPVVIEDNLEGIFGIYRDITEQKKAEEKIFYLSFHDKLTGLFNRAFFEEELKRLDTDRQLPISLIMGDVNNLKMANDSFSHLEGDRLLVSIANILKECCRNEDIIARWGGDEFVLLLPQTGGDQAQRICQRIVAACRECREGHIQPSIALGMATKTNSEQNIEKILGEAEQMMYKNKLTDHSRNYRISIASPESPITDAMDNAVT</sequence>
<dbReference type="InterPro" id="IPR043128">
    <property type="entry name" value="Rev_trsase/Diguanyl_cyclase"/>
</dbReference>
<dbReference type="SUPFAM" id="SSF55073">
    <property type="entry name" value="Nucleotide cyclase"/>
    <property type="match status" value="1"/>
</dbReference>
<dbReference type="InterPro" id="IPR033425">
    <property type="entry name" value="MASE3"/>
</dbReference>
<keyword evidence="1" id="KW-1133">Transmembrane helix</keyword>
<evidence type="ECO:0000313" key="5">
    <source>
        <dbReference type="EMBL" id="KPU43656.1"/>
    </source>
</evidence>
<keyword evidence="1" id="KW-0472">Membrane</keyword>
<feature type="transmembrane region" description="Helical" evidence="1">
    <location>
        <begin position="42"/>
        <end position="63"/>
    </location>
</feature>
<dbReference type="InterPro" id="IPR000014">
    <property type="entry name" value="PAS"/>
</dbReference>
<evidence type="ECO:0000313" key="6">
    <source>
        <dbReference type="Proteomes" id="UP000050326"/>
    </source>
</evidence>
<dbReference type="SMART" id="SM00267">
    <property type="entry name" value="GGDEF"/>
    <property type="match status" value="1"/>
</dbReference>
<dbReference type="InterPro" id="IPR029787">
    <property type="entry name" value="Nucleotide_cyclase"/>
</dbReference>
<dbReference type="InterPro" id="IPR052155">
    <property type="entry name" value="Biofilm_reg_signaling"/>
</dbReference>
<dbReference type="NCBIfam" id="TIGR00229">
    <property type="entry name" value="sensory_box"/>
    <property type="match status" value="1"/>
</dbReference>
<dbReference type="NCBIfam" id="TIGR00254">
    <property type="entry name" value="GGDEF"/>
    <property type="match status" value="1"/>
</dbReference>
<dbReference type="Gene3D" id="3.30.450.20">
    <property type="entry name" value="PAS domain"/>
    <property type="match status" value="1"/>
</dbReference>
<keyword evidence="5" id="KW-0808">Transferase</keyword>
<dbReference type="OrthoDB" id="9798833at2"/>
<organism evidence="5 6">
    <name type="scientific">Oxobacter pfennigii</name>
    <dbReference type="NCBI Taxonomy" id="36849"/>
    <lineage>
        <taxon>Bacteria</taxon>
        <taxon>Bacillati</taxon>
        <taxon>Bacillota</taxon>
        <taxon>Clostridia</taxon>
        <taxon>Eubacteriales</taxon>
        <taxon>Clostridiaceae</taxon>
        <taxon>Oxobacter</taxon>
    </lineage>
</organism>
<dbReference type="InterPro" id="IPR000700">
    <property type="entry name" value="PAS-assoc_C"/>
</dbReference>
<dbReference type="InterPro" id="IPR035965">
    <property type="entry name" value="PAS-like_dom_sf"/>
</dbReference>
<dbReference type="PROSITE" id="PS50112">
    <property type="entry name" value="PAS"/>
    <property type="match status" value="1"/>
</dbReference>
<dbReference type="GO" id="GO:0052621">
    <property type="term" value="F:diguanylate cyclase activity"/>
    <property type="evidence" value="ECO:0007669"/>
    <property type="project" value="UniProtKB-EC"/>
</dbReference>
<name>A0A0N8NT26_9CLOT</name>
<feature type="transmembrane region" description="Helical" evidence="1">
    <location>
        <begin position="174"/>
        <end position="194"/>
    </location>
</feature>
<protein>
    <submittedName>
        <fullName evidence="5">Putative diguanylate cyclase YdaM</fullName>
        <ecNumber evidence="5">2.7.7.65</ecNumber>
    </submittedName>
</protein>
<feature type="domain" description="GGDEF" evidence="4">
    <location>
        <begin position="441"/>
        <end position="572"/>
    </location>
</feature>
<dbReference type="AlphaFoldDB" id="A0A0N8NT26"/>
<dbReference type="PANTHER" id="PTHR44757">
    <property type="entry name" value="DIGUANYLATE CYCLASE DGCP"/>
    <property type="match status" value="1"/>
</dbReference>
<keyword evidence="5" id="KW-0548">Nucleotidyltransferase</keyword>
<feature type="domain" description="PAS" evidence="2">
    <location>
        <begin position="288"/>
        <end position="363"/>
    </location>
</feature>
<dbReference type="EMBL" id="LKET01000039">
    <property type="protein sequence ID" value="KPU43656.1"/>
    <property type="molecule type" value="Genomic_DNA"/>
</dbReference>
<feature type="domain" description="PAC" evidence="3">
    <location>
        <begin position="361"/>
        <end position="412"/>
    </location>
</feature>